<keyword evidence="4" id="KW-1185">Reference proteome</keyword>
<evidence type="ECO:0000313" key="1">
    <source>
        <dbReference type="EMBL" id="KAK6770634.1"/>
    </source>
</evidence>
<dbReference type="EMBL" id="JBANQN010000001">
    <property type="protein sequence ID" value="KAK6802227.1"/>
    <property type="molecule type" value="Genomic_DNA"/>
</dbReference>
<accession>A0AAN8XVT6</accession>
<reference evidence="1 4" key="1">
    <citation type="submission" date="2024-02" db="EMBL/GenBank/DDBJ databases">
        <title>de novo genome assembly of Solanum bulbocastanum strain 11H21.</title>
        <authorList>
            <person name="Hosaka A.J."/>
        </authorList>
    </citation>
    <scope>NUCLEOTIDE SEQUENCE [LARGE SCALE GENOMIC DNA]</scope>
    <source>
        <tissue evidence="1">Young leaves</tissue>
    </source>
</reference>
<dbReference type="Proteomes" id="UP001371456">
    <property type="component" value="Unassembled WGS sequence"/>
</dbReference>
<proteinExistence type="predicted"/>
<evidence type="ECO:0000313" key="4">
    <source>
        <dbReference type="Proteomes" id="UP001371456"/>
    </source>
</evidence>
<protein>
    <submittedName>
        <fullName evidence="1">Uncharacterized protein</fullName>
    </submittedName>
</protein>
<name>A0AAN8XVT6_SOLBU</name>
<evidence type="ECO:0000313" key="3">
    <source>
        <dbReference type="EMBL" id="KAK6802227.1"/>
    </source>
</evidence>
<comment type="caution">
    <text evidence="1">The sequence shown here is derived from an EMBL/GenBank/DDBJ whole genome shotgun (WGS) entry which is preliminary data.</text>
</comment>
<dbReference type="AlphaFoldDB" id="A0AAN8XVT6"/>
<dbReference type="EMBL" id="JBANQN010000012">
    <property type="protein sequence ID" value="KAK6774817.1"/>
    <property type="molecule type" value="Genomic_DNA"/>
</dbReference>
<sequence length="237" mass="26185">MTESPFRWKQNSATCERKVAKDVKNGMAFPLFLIYGSDKDNLSTGRIGSNNAGAVSVAVDDSALGNSHFEYSDDALIFALYYLLNQSKAFELSLKLLAIERTLNYLPSRLNECSIKVDAIEALDAISGGEGIPARALTLTELGPSTPTVLIDRRKSPPLLRLFSYIRLLFLVPIRKESSRVQGFLDWYYWLVHLLGFGSASAGQNKIPGRGFLSCGFRYCNGKQREGFPLSGIGFPE</sequence>
<gene>
    <name evidence="3" type="ORF">RDI58_000007</name>
    <name evidence="2" type="ORF">RDI58_030057</name>
    <name evidence="1" type="ORF">RDI58_032107</name>
</gene>
<evidence type="ECO:0000313" key="2">
    <source>
        <dbReference type="EMBL" id="KAK6774817.1"/>
    </source>
</evidence>
<organism evidence="1 4">
    <name type="scientific">Solanum bulbocastanum</name>
    <name type="common">Wild potato</name>
    <dbReference type="NCBI Taxonomy" id="147425"/>
    <lineage>
        <taxon>Eukaryota</taxon>
        <taxon>Viridiplantae</taxon>
        <taxon>Streptophyta</taxon>
        <taxon>Embryophyta</taxon>
        <taxon>Tracheophyta</taxon>
        <taxon>Spermatophyta</taxon>
        <taxon>Magnoliopsida</taxon>
        <taxon>eudicotyledons</taxon>
        <taxon>Gunneridae</taxon>
        <taxon>Pentapetalae</taxon>
        <taxon>asterids</taxon>
        <taxon>lamiids</taxon>
        <taxon>Solanales</taxon>
        <taxon>Solanaceae</taxon>
        <taxon>Solanoideae</taxon>
        <taxon>Solaneae</taxon>
        <taxon>Solanum</taxon>
    </lineage>
</organism>
<dbReference type="EMBL" id="JBANQN010000445">
    <property type="protein sequence ID" value="KAK6770634.1"/>
    <property type="molecule type" value="Genomic_DNA"/>
</dbReference>